<organism evidence="10 11">
    <name type="scientific">Neisseria zalophi</name>
    <dbReference type="NCBI Taxonomy" id="640030"/>
    <lineage>
        <taxon>Bacteria</taxon>
        <taxon>Pseudomonadati</taxon>
        <taxon>Pseudomonadota</taxon>
        <taxon>Betaproteobacteria</taxon>
        <taxon>Neisseriales</taxon>
        <taxon>Neisseriaceae</taxon>
        <taxon>Neisseria</taxon>
    </lineage>
</organism>
<dbReference type="EMBL" id="CP031700">
    <property type="protein sequence ID" value="QEY25687.1"/>
    <property type="molecule type" value="Genomic_DNA"/>
</dbReference>
<dbReference type="HAMAP" id="MF_00422">
    <property type="entry name" value="SecE"/>
    <property type="match status" value="1"/>
</dbReference>
<dbReference type="GO" id="GO:0065002">
    <property type="term" value="P:intracellular protein transmembrane transport"/>
    <property type="evidence" value="ECO:0007669"/>
    <property type="project" value="UniProtKB-UniRule"/>
</dbReference>
<dbReference type="Proteomes" id="UP000325713">
    <property type="component" value="Chromosome"/>
</dbReference>
<evidence type="ECO:0000256" key="3">
    <source>
        <dbReference type="ARBA" id="ARBA00022475"/>
    </source>
</evidence>
<evidence type="ECO:0000256" key="1">
    <source>
        <dbReference type="ARBA" id="ARBA00004370"/>
    </source>
</evidence>
<evidence type="ECO:0000256" key="8">
    <source>
        <dbReference type="ARBA" id="ARBA00023136"/>
    </source>
</evidence>
<keyword evidence="5 9" id="KW-0653">Protein transport</keyword>
<dbReference type="GO" id="GO:0009306">
    <property type="term" value="P:protein secretion"/>
    <property type="evidence" value="ECO:0007669"/>
    <property type="project" value="UniProtKB-UniRule"/>
</dbReference>
<keyword evidence="8 9" id="KW-0472">Membrane</keyword>
<dbReference type="InterPro" id="IPR001901">
    <property type="entry name" value="Translocase_SecE/Sec61-g"/>
</dbReference>
<sequence length="150" mass="17188">MTENTPQGKEEKLSSVIETKNKLSNKNEDNTGFKGADVFKLLIAFAFVAVGVWAFYDYSHLPIYTRYLFPAVGIILGLILVLYWCDFGKRLVSYIKASIVEFKKVVWPVRKDSLRMTIFVVIFVAILSLFIYAADSLISWLFFDLLLKRG</sequence>
<dbReference type="PANTHER" id="PTHR33910:SF1">
    <property type="entry name" value="PROTEIN TRANSLOCASE SUBUNIT SECE"/>
    <property type="match status" value="1"/>
</dbReference>
<keyword evidence="4 9" id="KW-0812">Transmembrane</keyword>
<evidence type="ECO:0000256" key="7">
    <source>
        <dbReference type="ARBA" id="ARBA00023010"/>
    </source>
</evidence>
<protein>
    <recommendedName>
        <fullName evidence="9">Protein translocase subunit SecE</fullName>
    </recommendedName>
</protein>
<accession>A0A5J6PXW6</accession>
<dbReference type="GO" id="GO:0005886">
    <property type="term" value="C:plasma membrane"/>
    <property type="evidence" value="ECO:0007669"/>
    <property type="project" value="UniProtKB-UniRule"/>
</dbReference>
<keyword evidence="3 9" id="KW-1003">Cell membrane</keyword>
<comment type="subcellular location">
    <subcellularLocation>
        <location evidence="1">Membrane</location>
    </subcellularLocation>
</comment>
<comment type="similarity">
    <text evidence="9">Belongs to the SecE/SEC61-gamma family.</text>
</comment>
<feature type="transmembrane region" description="Helical" evidence="9">
    <location>
        <begin position="118"/>
        <end position="143"/>
    </location>
</feature>
<dbReference type="PANTHER" id="PTHR33910">
    <property type="entry name" value="PROTEIN TRANSLOCASE SUBUNIT SECE"/>
    <property type="match status" value="1"/>
</dbReference>
<keyword evidence="7 9" id="KW-0811">Translocation</keyword>
<reference evidence="10 11" key="1">
    <citation type="submission" date="2018-08" db="EMBL/GenBank/DDBJ databases">
        <title>Neisseria zalophi ATCC BAA-2455 complete genome.</title>
        <authorList>
            <person name="Veseli I.A."/>
            <person name="Buttler R."/>
            <person name="Mascarenhas dos Santos A.C."/>
            <person name="Pombert J.-F."/>
        </authorList>
    </citation>
    <scope>NUCLEOTIDE SEQUENCE [LARGE SCALE GENOMIC DNA]</scope>
    <source>
        <strain evidence="10 11">ATCC BAA-2455</strain>
    </source>
</reference>
<evidence type="ECO:0000256" key="4">
    <source>
        <dbReference type="ARBA" id="ARBA00022692"/>
    </source>
</evidence>
<evidence type="ECO:0000313" key="11">
    <source>
        <dbReference type="Proteomes" id="UP000325713"/>
    </source>
</evidence>
<dbReference type="GO" id="GO:0043952">
    <property type="term" value="P:protein transport by the Sec complex"/>
    <property type="evidence" value="ECO:0007669"/>
    <property type="project" value="UniProtKB-UniRule"/>
</dbReference>
<dbReference type="NCBIfam" id="TIGR00964">
    <property type="entry name" value="secE_bact"/>
    <property type="match status" value="1"/>
</dbReference>
<evidence type="ECO:0000256" key="9">
    <source>
        <dbReference type="HAMAP-Rule" id="MF_00422"/>
    </source>
</evidence>
<proteinExistence type="inferred from homology"/>
<dbReference type="GO" id="GO:0006605">
    <property type="term" value="P:protein targeting"/>
    <property type="evidence" value="ECO:0007669"/>
    <property type="project" value="UniProtKB-UniRule"/>
</dbReference>
<name>A0A5J6PXW6_9NEIS</name>
<dbReference type="InterPro" id="IPR038379">
    <property type="entry name" value="SecE_sf"/>
</dbReference>
<comment type="subunit">
    <text evidence="9">Component of the Sec protein translocase complex. Heterotrimer consisting of SecY, SecE and SecG subunits. The heterotrimers can form oligomers, although 1 heterotrimer is thought to be able to translocate proteins. Interacts with the ribosome. Interacts with SecDF, and other proteins may be involved. Interacts with SecA.</text>
</comment>
<evidence type="ECO:0000313" key="10">
    <source>
        <dbReference type="EMBL" id="QEY25687.1"/>
    </source>
</evidence>
<keyword evidence="2 9" id="KW-0813">Transport</keyword>
<dbReference type="Gene3D" id="1.20.5.1030">
    <property type="entry name" value="Preprotein translocase secy subunit"/>
    <property type="match status" value="1"/>
</dbReference>
<feature type="transmembrane region" description="Helical" evidence="9">
    <location>
        <begin position="68"/>
        <end position="85"/>
    </location>
</feature>
<comment type="function">
    <text evidence="9">Essential subunit of the Sec protein translocation channel SecYEG. Clamps together the 2 halves of SecY. May contact the channel plug during translocation.</text>
</comment>
<evidence type="ECO:0000256" key="6">
    <source>
        <dbReference type="ARBA" id="ARBA00022989"/>
    </source>
</evidence>
<dbReference type="AlphaFoldDB" id="A0A5J6PXW6"/>
<gene>
    <name evidence="9 10" type="primary">secE</name>
    <name evidence="10" type="ORF">D0T92_03465</name>
</gene>
<dbReference type="InterPro" id="IPR005807">
    <property type="entry name" value="SecE_bac"/>
</dbReference>
<evidence type="ECO:0000256" key="2">
    <source>
        <dbReference type="ARBA" id="ARBA00022448"/>
    </source>
</evidence>
<dbReference type="OrthoDB" id="9806365at2"/>
<keyword evidence="11" id="KW-1185">Reference proteome</keyword>
<dbReference type="KEGG" id="nzl:D0T92_03465"/>
<evidence type="ECO:0000256" key="5">
    <source>
        <dbReference type="ARBA" id="ARBA00022927"/>
    </source>
</evidence>
<dbReference type="GO" id="GO:0008320">
    <property type="term" value="F:protein transmembrane transporter activity"/>
    <property type="evidence" value="ECO:0007669"/>
    <property type="project" value="UniProtKB-UniRule"/>
</dbReference>
<feature type="transmembrane region" description="Helical" evidence="9">
    <location>
        <begin position="38"/>
        <end position="56"/>
    </location>
</feature>
<keyword evidence="6 9" id="KW-1133">Transmembrane helix</keyword>
<dbReference type="Pfam" id="PF00584">
    <property type="entry name" value="SecE"/>
    <property type="match status" value="1"/>
</dbReference>
<comment type="caution">
    <text evidence="9">Lacks conserved residue(s) required for the propagation of feature annotation.</text>
</comment>